<keyword evidence="1" id="KW-1133">Transmembrane helix</keyword>
<dbReference type="VEuPathDB" id="FungiDB:BCV72DRAFT_339861"/>
<reference evidence="2" key="1">
    <citation type="journal article" date="2016" name="Proc. Natl. Acad. Sci. U.S.A.">
        <title>Lipid metabolic changes in an early divergent fungus govern the establishment of a mutualistic symbiosis with endobacteria.</title>
        <authorList>
            <person name="Lastovetsky O.A."/>
            <person name="Gaspar M.L."/>
            <person name="Mondo S.J."/>
            <person name="LaButti K.M."/>
            <person name="Sandor L."/>
            <person name="Grigoriev I.V."/>
            <person name="Henry S.A."/>
            <person name="Pawlowska T.E."/>
        </authorList>
    </citation>
    <scope>NUCLEOTIDE SEQUENCE [LARGE SCALE GENOMIC DNA]</scope>
    <source>
        <strain evidence="2">ATCC 52814</strain>
    </source>
</reference>
<gene>
    <name evidence="2" type="ORF">BCV72DRAFT_339861</name>
</gene>
<evidence type="ECO:0000313" key="2">
    <source>
        <dbReference type="EMBL" id="ORE00758.1"/>
    </source>
</evidence>
<proteinExistence type="predicted"/>
<dbReference type="AlphaFoldDB" id="A0A1X0QLX7"/>
<protein>
    <submittedName>
        <fullName evidence="2">Uncharacterized protein</fullName>
    </submittedName>
</protein>
<name>A0A1X0QLX7_RHIZD</name>
<feature type="transmembrane region" description="Helical" evidence="1">
    <location>
        <begin position="129"/>
        <end position="147"/>
    </location>
</feature>
<accession>A0A1X0QLX7</accession>
<dbReference type="EMBL" id="KV922304">
    <property type="protein sequence ID" value="ORE00758.1"/>
    <property type="molecule type" value="Genomic_DNA"/>
</dbReference>
<keyword evidence="1" id="KW-0812">Transmembrane</keyword>
<sequence length="148" mass="16852">MSSAVFLSDNYVADYDVCSHILDIRYPDRQLVALLTYNDYESELRSQLNKFATTWSNQSKVNYAFGTFVDSLIRALRRVRAPVQRAIARFFIKEGYFGTEAFSEISITIDCILHPLASIFFILDSKKGLLVFITVLLVAPSSIYICTQ</sequence>
<evidence type="ECO:0000256" key="1">
    <source>
        <dbReference type="SAM" id="Phobius"/>
    </source>
</evidence>
<dbReference type="Proteomes" id="UP000242414">
    <property type="component" value="Unassembled WGS sequence"/>
</dbReference>
<organism evidence="2">
    <name type="scientific">Rhizopus microsporus var. microsporus</name>
    <dbReference type="NCBI Taxonomy" id="86635"/>
    <lineage>
        <taxon>Eukaryota</taxon>
        <taxon>Fungi</taxon>
        <taxon>Fungi incertae sedis</taxon>
        <taxon>Mucoromycota</taxon>
        <taxon>Mucoromycotina</taxon>
        <taxon>Mucoromycetes</taxon>
        <taxon>Mucorales</taxon>
        <taxon>Mucorineae</taxon>
        <taxon>Rhizopodaceae</taxon>
        <taxon>Rhizopus</taxon>
    </lineage>
</organism>
<keyword evidence="1" id="KW-0472">Membrane</keyword>